<accession>A0A7W7YDC7</accession>
<feature type="region of interest" description="Disordered" evidence="2">
    <location>
        <begin position="204"/>
        <end position="242"/>
    </location>
</feature>
<dbReference type="AlphaFoldDB" id="A0A7W7YDC7"/>
<evidence type="ECO:0000256" key="3">
    <source>
        <dbReference type="SAM" id="SignalP"/>
    </source>
</evidence>
<feature type="compositionally biased region" description="Low complexity" evidence="2">
    <location>
        <begin position="220"/>
        <end position="242"/>
    </location>
</feature>
<sequence>MKPTHLIFALMFLNSGAPLLAEDASPTEQRLRESLKSIAVRLRAAETDRVNLQAAQAQSEVTIKQQAEEIEALKKKLSASAKQAAADQAAARKSIDALTAKLEVRENENAQYQKALEKWKDGFNKAAAVARAKEAERAQAAGSVIELQQKLADRERKNLELYEIGSEILERYKNFGLGKALLAREPFTGTTTVKLKELVQDYADKLQDNKHSPFHDETGKPAPDAKPAAKPAAAPTTAATRP</sequence>
<organism evidence="4 5">
    <name type="scientific">Prosthecobacter vanneervenii</name>
    <dbReference type="NCBI Taxonomy" id="48466"/>
    <lineage>
        <taxon>Bacteria</taxon>
        <taxon>Pseudomonadati</taxon>
        <taxon>Verrucomicrobiota</taxon>
        <taxon>Verrucomicrobiia</taxon>
        <taxon>Verrucomicrobiales</taxon>
        <taxon>Verrucomicrobiaceae</taxon>
        <taxon>Prosthecobacter</taxon>
    </lineage>
</organism>
<dbReference type="Proteomes" id="UP000590740">
    <property type="component" value="Unassembled WGS sequence"/>
</dbReference>
<proteinExistence type="predicted"/>
<feature type="chain" id="PRO_5031145806" evidence="3">
    <location>
        <begin position="22"/>
        <end position="242"/>
    </location>
</feature>
<protein>
    <submittedName>
        <fullName evidence="4">Chromosome segregation ATPase</fullName>
    </submittedName>
</protein>
<gene>
    <name evidence="4" type="ORF">HNQ65_003355</name>
</gene>
<name>A0A7W7YDC7_9BACT</name>
<dbReference type="RefSeq" id="WP_184340900.1">
    <property type="nucleotide sequence ID" value="NZ_JACHIG010000007.1"/>
</dbReference>
<evidence type="ECO:0000256" key="1">
    <source>
        <dbReference type="SAM" id="Coils"/>
    </source>
</evidence>
<reference evidence="4 5" key="1">
    <citation type="submission" date="2020-08" db="EMBL/GenBank/DDBJ databases">
        <title>Genomic Encyclopedia of Type Strains, Phase IV (KMG-IV): sequencing the most valuable type-strain genomes for metagenomic binning, comparative biology and taxonomic classification.</title>
        <authorList>
            <person name="Goeker M."/>
        </authorList>
    </citation>
    <scope>NUCLEOTIDE SEQUENCE [LARGE SCALE GENOMIC DNA]</scope>
    <source>
        <strain evidence="4 5">DSM 12252</strain>
    </source>
</reference>
<feature type="signal peptide" evidence="3">
    <location>
        <begin position="1"/>
        <end position="21"/>
    </location>
</feature>
<feature type="compositionally biased region" description="Basic and acidic residues" evidence="2">
    <location>
        <begin position="204"/>
        <end position="219"/>
    </location>
</feature>
<evidence type="ECO:0000313" key="5">
    <source>
        <dbReference type="Proteomes" id="UP000590740"/>
    </source>
</evidence>
<keyword evidence="5" id="KW-1185">Reference proteome</keyword>
<comment type="caution">
    <text evidence="4">The sequence shown here is derived from an EMBL/GenBank/DDBJ whole genome shotgun (WGS) entry which is preliminary data.</text>
</comment>
<dbReference type="EMBL" id="JACHIG010000007">
    <property type="protein sequence ID" value="MBB5033765.1"/>
    <property type="molecule type" value="Genomic_DNA"/>
</dbReference>
<feature type="coiled-coil region" evidence="1">
    <location>
        <begin position="56"/>
        <end position="115"/>
    </location>
</feature>
<keyword evidence="3" id="KW-0732">Signal</keyword>
<evidence type="ECO:0000313" key="4">
    <source>
        <dbReference type="EMBL" id="MBB5033765.1"/>
    </source>
</evidence>
<keyword evidence="1" id="KW-0175">Coiled coil</keyword>
<evidence type="ECO:0000256" key="2">
    <source>
        <dbReference type="SAM" id="MobiDB-lite"/>
    </source>
</evidence>